<sequence>MIHGKTLEAWQQSHPIIAELVALKQTSWFNPGIAKAAEALHDVGLTAADVQAASARLQRFAPYLATVFPETAAAGGVIESPVIPLPQLRRVLVEEGSLQNAGSLWLKADSDLPISGSIKARGGIHEVLKHAEDLALAAGLITPTDDYTKLASDQARAFFSQYTIAVGSTGNLGLSIGIMSAKLGFKVSVHMSSDARQWKKDKLRANGVTVVEHACDYSVAVEQGRQQAASDPNCYFVDDENSPQLFLGYAVAAERLARQFDQAGIQVNADHPLFVYLPCGVGGGPGGVAFGLKLVFGDAVHCIFAEPTHSPCMLLGVYTGLHDETCVQDFGIDNITAADGLAVGRPSGFVGKAMQRLIDGYYTVTDEELYRLMVIAHEQDKVKLEPSALAGVPGMLRVLQAGEYLARQGFTPTQLQQATHLVWGTGAAWCRKMSSTPIWPKGAACRQTCNRDRRFAVMQRIMEALHACRAESHQALQRRRKPGLRFVAPSQCLRPSARNARQRPDRCWRRFGHGAFSRPLGQCGHQGKAKQDHHRIGQQQLGQRILPGQWPTDAQHRCI</sequence>
<organism evidence="7 8">
    <name type="scientific">Pseudomonas putida (strain DOT-T1E)</name>
    <dbReference type="NCBI Taxonomy" id="1196325"/>
    <lineage>
        <taxon>Bacteria</taxon>
        <taxon>Pseudomonadati</taxon>
        <taxon>Pseudomonadota</taxon>
        <taxon>Gammaproteobacteria</taxon>
        <taxon>Pseudomonadales</taxon>
        <taxon>Pseudomonadaceae</taxon>
        <taxon>Pseudomonas</taxon>
    </lineage>
</organism>
<name>I7BWJ6_PSEPT</name>
<feature type="region of interest" description="Disordered" evidence="5">
    <location>
        <begin position="522"/>
        <end position="544"/>
    </location>
</feature>
<comment type="catalytic activity">
    <reaction evidence="4">
        <text>D-serine = pyruvate + NH4(+)</text>
        <dbReference type="Rhea" id="RHEA:13977"/>
        <dbReference type="ChEBI" id="CHEBI:15361"/>
        <dbReference type="ChEBI" id="CHEBI:28938"/>
        <dbReference type="ChEBI" id="CHEBI:35247"/>
        <dbReference type="EC" id="4.3.1.18"/>
    </reaction>
</comment>
<dbReference type="InterPro" id="IPR036052">
    <property type="entry name" value="TrpB-like_PALP_sf"/>
</dbReference>
<reference evidence="8" key="1">
    <citation type="journal article" date="2013" name="Microb. Biotechnol.">
        <title>Metabolic potential of the organic-solvent tolerant Pseudomonas putida DOT-T1E deduced from its annotated genome.</title>
        <authorList>
            <person name="Udaondo Z."/>
            <person name="Molina L."/>
            <person name="Daniels C."/>
            <person name="Gomez M.J."/>
            <person name="Molina-Henares M.A."/>
            <person name="Matilla M.A."/>
            <person name="Roca A."/>
            <person name="Fernandez M."/>
            <person name="Duque E."/>
            <person name="Segura A."/>
            <person name="Ramos J.L."/>
        </authorList>
    </citation>
    <scope>NUCLEOTIDE SEQUENCE [LARGE SCALE GENOMIC DNA]</scope>
    <source>
        <strain evidence="8">DOT-T1E</strain>
    </source>
</reference>
<dbReference type="AlphaFoldDB" id="I7BWJ6"/>
<dbReference type="Pfam" id="PF00291">
    <property type="entry name" value="PALP"/>
    <property type="match status" value="1"/>
</dbReference>
<comment type="cofactor">
    <cofactor evidence="1 4">
        <name>pyridoxal 5'-phosphate</name>
        <dbReference type="ChEBI" id="CHEBI:597326"/>
    </cofactor>
</comment>
<evidence type="ECO:0000259" key="6">
    <source>
        <dbReference type="Pfam" id="PF00291"/>
    </source>
</evidence>
<proteinExistence type="inferred from homology"/>
<dbReference type="HAMAP" id="MF_01030">
    <property type="entry name" value="D_Ser_dehydrat"/>
    <property type="match status" value="1"/>
</dbReference>
<dbReference type="Gene3D" id="3.40.50.1100">
    <property type="match status" value="2"/>
</dbReference>
<dbReference type="KEGG" id="ppx:T1E_2688"/>
<evidence type="ECO:0000256" key="3">
    <source>
        <dbReference type="ARBA" id="ARBA00023239"/>
    </source>
</evidence>
<dbReference type="PANTHER" id="PTHR48078:SF9">
    <property type="entry name" value="D-SERINE DEHYDRATASE"/>
    <property type="match status" value="1"/>
</dbReference>
<dbReference type="PANTHER" id="PTHR48078">
    <property type="entry name" value="THREONINE DEHYDRATASE, MITOCHONDRIAL-RELATED"/>
    <property type="match status" value="1"/>
</dbReference>
<dbReference type="InterPro" id="IPR000634">
    <property type="entry name" value="Ser/Thr_deHydtase_PyrdxlP-BS"/>
</dbReference>
<dbReference type="SUPFAM" id="SSF53686">
    <property type="entry name" value="Tryptophan synthase beta subunit-like PLP-dependent enzymes"/>
    <property type="match status" value="1"/>
</dbReference>
<dbReference type="PATRIC" id="fig|1196325.3.peg.2676"/>
<dbReference type="Proteomes" id="UP000006503">
    <property type="component" value="Chromosome"/>
</dbReference>
<evidence type="ECO:0000256" key="2">
    <source>
        <dbReference type="ARBA" id="ARBA00022898"/>
    </source>
</evidence>
<dbReference type="InterPro" id="IPR001926">
    <property type="entry name" value="TrpB-like_PALP"/>
</dbReference>
<dbReference type="InterPro" id="IPR050147">
    <property type="entry name" value="Ser/Thr_Dehydratase"/>
</dbReference>
<comment type="similarity">
    <text evidence="4">Belongs to the serine/threonine dehydratase family. DsdA subfamily.</text>
</comment>
<protein>
    <recommendedName>
        <fullName evidence="4">Probable D-serine dehydratase</fullName>
        <ecNumber evidence="4">4.3.1.18</ecNumber>
    </recommendedName>
    <alternativeName>
        <fullName evidence="4">D-serine deaminase</fullName>
        <shortName evidence="4">DSD</shortName>
    </alternativeName>
</protein>
<keyword evidence="3 4" id="KW-0456">Lyase</keyword>
<feature type="modified residue" description="N6-(pyridoxal phosphate)lysine" evidence="4">
    <location>
        <position position="119"/>
    </location>
</feature>
<dbReference type="PROSITE" id="PS00165">
    <property type="entry name" value="DEHYDRATASE_SER_THR"/>
    <property type="match status" value="1"/>
</dbReference>
<keyword evidence="2 4" id="KW-0663">Pyridoxal phosphate</keyword>
<evidence type="ECO:0000256" key="4">
    <source>
        <dbReference type="HAMAP-Rule" id="MF_01030"/>
    </source>
</evidence>
<dbReference type="GO" id="GO:0008721">
    <property type="term" value="F:D-serine ammonia-lyase activity"/>
    <property type="evidence" value="ECO:0007669"/>
    <property type="project" value="UniProtKB-EC"/>
</dbReference>
<dbReference type="NCBIfam" id="NF002823">
    <property type="entry name" value="PRK02991.1"/>
    <property type="match status" value="1"/>
</dbReference>
<dbReference type="GO" id="GO:0036088">
    <property type="term" value="P:D-serine catabolic process"/>
    <property type="evidence" value="ECO:0007669"/>
    <property type="project" value="TreeGrafter"/>
</dbReference>
<dbReference type="GO" id="GO:0009097">
    <property type="term" value="P:isoleucine biosynthetic process"/>
    <property type="evidence" value="ECO:0007669"/>
    <property type="project" value="TreeGrafter"/>
</dbReference>
<dbReference type="GO" id="GO:0030170">
    <property type="term" value="F:pyridoxal phosphate binding"/>
    <property type="evidence" value="ECO:0007669"/>
    <property type="project" value="InterPro"/>
</dbReference>
<gene>
    <name evidence="4" type="primary">dsdA</name>
    <name evidence="7" type="ordered locus">T1E_2688</name>
</gene>
<dbReference type="EMBL" id="CP003734">
    <property type="protein sequence ID" value="AFO48527.1"/>
    <property type="molecule type" value="Genomic_DNA"/>
</dbReference>
<evidence type="ECO:0000256" key="1">
    <source>
        <dbReference type="ARBA" id="ARBA00001933"/>
    </source>
</evidence>
<accession>I7BWJ6</accession>
<dbReference type="InterPro" id="IPR011780">
    <property type="entry name" value="D_Ser_am_lyase"/>
</dbReference>
<dbReference type="NCBIfam" id="TIGR02035">
    <property type="entry name" value="D_Ser_am_lyase"/>
    <property type="match status" value="1"/>
</dbReference>
<feature type="domain" description="Tryptophan synthase beta chain-like PALP" evidence="6">
    <location>
        <begin position="79"/>
        <end position="402"/>
    </location>
</feature>
<evidence type="ECO:0000313" key="7">
    <source>
        <dbReference type="EMBL" id="AFO48527.1"/>
    </source>
</evidence>
<evidence type="ECO:0000313" key="8">
    <source>
        <dbReference type="Proteomes" id="UP000006503"/>
    </source>
</evidence>
<dbReference type="GO" id="GO:0016836">
    <property type="term" value="F:hydro-lyase activity"/>
    <property type="evidence" value="ECO:0007669"/>
    <property type="project" value="UniProtKB-UniRule"/>
</dbReference>
<evidence type="ECO:0000256" key="5">
    <source>
        <dbReference type="SAM" id="MobiDB-lite"/>
    </source>
</evidence>
<dbReference type="HOGENOM" id="CLU_035707_0_0_6"/>
<dbReference type="EC" id="4.3.1.18" evidence="4"/>